<keyword evidence="5" id="KW-0614">Plasmid</keyword>
<sequence>MANLSLVREEEPADQATDQRCLESPKYTCSLGGALAVITNINRIIPIIHAGAGCGQNQLLSFRMAAALQGIGYISGVNAPSTNMSENEVVFGGESRLRDQLRGTLDLIDGDAYFVVAGCIASMIGDDIDSVAREFAEEATPVLAVNASGFSGNSNTGYELVFETFIRKLVKPKPKVKGLVNIFGIVPYQDIFWRGNLRAIKETLNKLGLKVNQFIGDASGLDGIKNISAAELSIVISPWVGVKTAQLIEEKFDIPYITFPFLPSGPIDTSDFVRKVAQKLKIPKAKYEKLIAAEEAEAYNDLNIAGDSCAQFGPALPFNIVAGASTAVGITRYLTRLAGFTATQVIINDDPPEEVRDEIIKNLENLGGLQPKVVFEVDSWKIRQYLKKSNYRLLLATSQERYLAEAEGKIFLNVSFPANSRLVVRETYAGYGGGVAVIEHVLSKFIVP</sequence>
<accession>A0A8T7M454</accession>
<dbReference type="EMBL" id="CP128401">
    <property type="protein sequence ID" value="WJW70146.1"/>
    <property type="molecule type" value="Genomic_DNA"/>
</dbReference>
<evidence type="ECO:0000313" key="6">
    <source>
        <dbReference type="Proteomes" id="UP000521676"/>
    </source>
</evidence>
<dbReference type="GO" id="GO:0016163">
    <property type="term" value="F:nitrogenase activity"/>
    <property type="evidence" value="ECO:0007669"/>
    <property type="project" value="InterPro"/>
</dbReference>
<dbReference type="InterPro" id="IPR000318">
    <property type="entry name" value="Nase_comp1_CS"/>
</dbReference>
<keyword evidence="1 2" id="KW-0535">Nitrogen fixation</keyword>
<protein>
    <submittedName>
        <fullName evidence="4">Nitrogenase</fullName>
    </submittedName>
</protein>
<evidence type="ECO:0000313" key="4">
    <source>
        <dbReference type="EMBL" id="NWJ46869.1"/>
    </source>
</evidence>
<feature type="domain" description="Nitrogenase/oxidoreductase component 1" evidence="3">
    <location>
        <begin position="29"/>
        <end position="443"/>
    </location>
</feature>
<geneLocation type="plasmid" evidence="5 7">
    <name>unnamed1</name>
</geneLocation>
<dbReference type="InterPro" id="IPR000510">
    <property type="entry name" value="Nase/OxRdtase_comp1"/>
</dbReference>
<keyword evidence="7" id="KW-1185">Reference proteome</keyword>
<gene>
    <name evidence="4" type="ORF">HXX08_13465</name>
    <name evidence="5" type="ORF">OZ401_004652</name>
</gene>
<proteinExistence type="inferred from homology"/>
<organism evidence="4 6">
    <name type="scientific">Candidatus Chlorohelix allophototropha</name>
    <dbReference type="NCBI Taxonomy" id="3003348"/>
    <lineage>
        <taxon>Bacteria</taxon>
        <taxon>Bacillati</taxon>
        <taxon>Chloroflexota</taxon>
        <taxon>Chloroflexia</taxon>
        <taxon>Candidatus Chloroheliales</taxon>
        <taxon>Candidatus Chloroheliaceae</taxon>
        <taxon>Candidatus Chlorohelix</taxon>
    </lineage>
</organism>
<evidence type="ECO:0000313" key="7">
    <source>
        <dbReference type="Proteomes" id="UP001431572"/>
    </source>
</evidence>
<dbReference type="Pfam" id="PF00148">
    <property type="entry name" value="Oxidored_nitro"/>
    <property type="match status" value="1"/>
</dbReference>
<evidence type="ECO:0000259" key="3">
    <source>
        <dbReference type="Pfam" id="PF00148"/>
    </source>
</evidence>
<dbReference type="AlphaFoldDB" id="A0A8T7M454"/>
<dbReference type="SUPFAM" id="SSF53807">
    <property type="entry name" value="Helical backbone' metal receptor"/>
    <property type="match status" value="1"/>
</dbReference>
<evidence type="ECO:0000256" key="1">
    <source>
        <dbReference type="ARBA" id="ARBA00023231"/>
    </source>
</evidence>
<evidence type="ECO:0000256" key="2">
    <source>
        <dbReference type="RuleBase" id="RU004021"/>
    </source>
</evidence>
<dbReference type="Proteomes" id="UP001431572">
    <property type="component" value="Plasmid unnamed1"/>
</dbReference>
<dbReference type="Proteomes" id="UP000521676">
    <property type="component" value="Unassembled WGS sequence"/>
</dbReference>
<dbReference type="EMBL" id="JACATZ010000001">
    <property type="protein sequence ID" value="NWJ46869.1"/>
    <property type="molecule type" value="Genomic_DNA"/>
</dbReference>
<dbReference type="PROSITE" id="PS00699">
    <property type="entry name" value="NITROGENASE_1_1"/>
    <property type="match status" value="1"/>
</dbReference>
<evidence type="ECO:0000313" key="5">
    <source>
        <dbReference type="EMBL" id="WJW70146.1"/>
    </source>
</evidence>
<dbReference type="PANTHER" id="PTHR42956">
    <property type="entry name" value="NITROGENASE IRON-MOLYBDENUM COFACTOR BIOSYNTHESIS PROTEIN NIFE"/>
    <property type="match status" value="1"/>
</dbReference>
<dbReference type="Gene3D" id="3.40.50.1980">
    <property type="entry name" value="Nitrogenase molybdenum iron protein domain"/>
    <property type="match status" value="3"/>
</dbReference>
<dbReference type="RefSeq" id="WP_341472025.1">
    <property type="nucleotide sequence ID" value="NZ_CP128401.1"/>
</dbReference>
<reference evidence="4 6" key="1">
    <citation type="submission" date="2020-06" db="EMBL/GenBank/DDBJ databases">
        <title>Anoxygenic phototrophic Chloroflexota member uses a Type I reaction center.</title>
        <authorList>
            <person name="Tsuji J.M."/>
            <person name="Shaw N.A."/>
            <person name="Nagashima S."/>
            <person name="Venkiteswaran J."/>
            <person name="Schiff S.L."/>
            <person name="Hanada S."/>
            <person name="Tank M."/>
            <person name="Neufeld J.D."/>
        </authorList>
    </citation>
    <scope>NUCLEOTIDE SEQUENCE [LARGE SCALE GENOMIC DNA]</scope>
    <source>
        <strain evidence="4">L227-S17</strain>
    </source>
</reference>
<dbReference type="InterPro" id="IPR049939">
    <property type="entry name" value="NifE-like"/>
</dbReference>
<reference evidence="5" key="2">
    <citation type="journal article" date="2024" name="Nature">
        <title>Anoxygenic phototroph of the Chloroflexota uses a type I reaction centre.</title>
        <authorList>
            <person name="Tsuji J.M."/>
            <person name="Shaw N.A."/>
            <person name="Nagashima S."/>
            <person name="Venkiteswaran J.J."/>
            <person name="Schiff S.L."/>
            <person name="Watanabe T."/>
            <person name="Fukui M."/>
            <person name="Hanada S."/>
            <person name="Tank M."/>
            <person name="Neufeld J.D."/>
        </authorList>
    </citation>
    <scope>NUCLEOTIDE SEQUENCE</scope>
    <source>
        <strain evidence="5">L227-S17</strain>
        <plasmid evidence="5 7">unnamed1</plasmid>
    </source>
</reference>
<name>A0A8T7M454_9CHLR</name>
<dbReference type="PANTHER" id="PTHR42956:SF1">
    <property type="entry name" value="NITROGENASE IRON-MOLYBDENUM COFACTOR BIOSYNTHESIS PROTEIN NIFE"/>
    <property type="match status" value="1"/>
</dbReference>
<comment type="similarity">
    <text evidence="2">Belongs to the NifD/NifK/NifE/NifN family.</text>
</comment>